<evidence type="ECO:0000256" key="1">
    <source>
        <dbReference type="SAM" id="MobiDB-lite"/>
    </source>
</evidence>
<feature type="region of interest" description="Disordered" evidence="1">
    <location>
        <begin position="1"/>
        <end position="62"/>
    </location>
</feature>
<dbReference type="AlphaFoldDB" id="A0A151R179"/>
<gene>
    <name evidence="2" type="ORF">KK1_042683</name>
</gene>
<dbReference type="EMBL" id="KQ484249">
    <property type="protein sequence ID" value="KYP36205.1"/>
    <property type="molecule type" value="Genomic_DNA"/>
</dbReference>
<name>A0A151R179_CAJCA</name>
<feature type="compositionally biased region" description="Polar residues" evidence="1">
    <location>
        <begin position="144"/>
        <end position="153"/>
    </location>
</feature>
<sequence>MKSQHDDDTPDGAVPQNAAAEANINSNPARDLAAGAGVLDHDDDTVLHNNQPAGPGSAADSVQVGAVGAADLVQVGVAGAADHSTAPPLEAHEDVAADSASNMDDAIPPNGADFEAANDDTKAANDSHHADNSLEGMPPLEYISNDQNQLSPDNISSAAHVDVAGAVNVTAQIHIPATSSCHKKWDFAAIMDAASESEPEQVDLLPHVPKTTPRVLYTRDVESDNLLNKAANFYRKDWANFPPAVQHDMALLEAAGYDWEKGCIDPLKAQPSKPKNSSSDRLRTRARSRASKSNKYS</sequence>
<organism evidence="2 3">
    <name type="scientific">Cajanus cajan</name>
    <name type="common">Pigeon pea</name>
    <name type="synonym">Cajanus indicus</name>
    <dbReference type="NCBI Taxonomy" id="3821"/>
    <lineage>
        <taxon>Eukaryota</taxon>
        <taxon>Viridiplantae</taxon>
        <taxon>Streptophyta</taxon>
        <taxon>Embryophyta</taxon>
        <taxon>Tracheophyta</taxon>
        <taxon>Spermatophyta</taxon>
        <taxon>Magnoliopsida</taxon>
        <taxon>eudicotyledons</taxon>
        <taxon>Gunneridae</taxon>
        <taxon>Pentapetalae</taxon>
        <taxon>rosids</taxon>
        <taxon>fabids</taxon>
        <taxon>Fabales</taxon>
        <taxon>Fabaceae</taxon>
        <taxon>Papilionoideae</taxon>
        <taxon>50 kb inversion clade</taxon>
        <taxon>NPAAA clade</taxon>
        <taxon>indigoferoid/millettioid clade</taxon>
        <taxon>Phaseoleae</taxon>
        <taxon>Cajanus</taxon>
    </lineage>
</organism>
<feature type="compositionally biased region" description="Basic and acidic residues" evidence="1">
    <location>
        <begin position="119"/>
        <end position="132"/>
    </location>
</feature>
<evidence type="ECO:0000313" key="3">
    <source>
        <dbReference type="Proteomes" id="UP000075243"/>
    </source>
</evidence>
<keyword evidence="3" id="KW-1185">Reference proteome</keyword>
<dbReference type="Proteomes" id="UP000075243">
    <property type="component" value="Unassembled WGS sequence"/>
</dbReference>
<evidence type="ECO:0000313" key="2">
    <source>
        <dbReference type="EMBL" id="KYP36205.1"/>
    </source>
</evidence>
<feature type="region of interest" description="Disordered" evidence="1">
    <location>
        <begin position="96"/>
        <end position="153"/>
    </location>
</feature>
<protein>
    <submittedName>
        <fullName evidence="2">Uncharacterized protein</fullName>
    </submittedName>
</protein>
<reference evidence="2" key="1">
    <citation type="journal article" date="2012" name="Nat. Biotechnol.">
        <title>Draft genome sequence of pigeonpea (Cajanus cajan), an orphan legume crop of resource-poor farmers.</title>
        <authorList>
            <person name="Varshney R.K."/>
            <person name="Chen W."/>
            <person name="Li Y."/>
            <person name="Bharti A.K."/>
            <person name="Saxena R.K."/>
            <person name="Schlueter J.A."/>
            <person name="Donoghue M.T."/>
            <person name="Azam S."/>
            <person name="Fan G."/>
            <person name="Whaley A.M."/>
            <person name="Farmer A.D."/>
            <person name="Sheridan J."/>
            <person name="Iwata A."/>
            <person name="Tuteja R."/>
            <person name="Penmetsa R.V."/>
            <person name="Wu W."/>
            <person name="Upadhyaya H.D."/>
            <person name="Yang S.P."/>
            <person name="Shah T."/>
            <person name="Saxena K.B."/>
            <person name="Michael T."/>
            <person name="McCombie W.R."/>
            <person name="Yang B."/>
            <person name="Zhang G."/>
            <person name="Yang H."/>
            <person name="Wang J."/>
            <person name="Spillane C."/>
            <person name="Cook D.R."/>
            <person name="May G.D."/>
            <person name="Xu X."/>
            <person name="Jackson S.A."/>
        </authorList>
    </citation>
    <scope>NUCLEOTIDE SEQUENCE [LARGE SCALE GENOMIC DNA]</scope>
</reference>
<dbReference type="Gramene" id="C.cajan_39429.t">
    <property type="protein sequence ID" value="C.cajan_39429.t.cds1"/>
    <property type="gene ID" value="C.cajan_39429"/>
</dbReference>
<feature type="region of interest" description="Disordered" evidence="1">
    <location>
        <begin position="265"/>
        <end position="297"/>
    </location>
</feature>
<proteinExistence type="predicted"/>
<feature type="compositionally biased region" description="Basic residues" evidence="1">
    <location>
        <begin position="284"/>
        <end position="297"/>
    </location>
</feature>
<accession>A0A151R179</accession>